<organism evidence="2">
    <name type="scientific">Tanacetum cinerariifolium</name>
    <name type="common">Dalmatian daisy</name>
    <name type="synonym">Chrysanthemum cinerariifolium</name>
    <dbReference type="NCBI Taxonomy" id="118510"/>
    <lineage>
        <taxon>Eukaryota</taxon>
        <taxon>Viridiplantae</taxon>
        <taxon>Streptophyta</taxon>
        <taxon>Embryophyta</taxon>
        <taxon>Tracheophyta</taxon>
        <taxon>Spermatophyta</taxon>
        <taxon>Magnoliopsida</taxon>
        <taxon>eudicotyledons</taxon>
        <taxon>Gunneridae</taxon>
        <taxon>Pentapetalae</taxon>
        <taxon>asterids</taxon>
        <taxon>campanulids</taxon>
        <taxon>Asterales</taxon>
        <taxon>Asteraceae</taxon>
        <taxon>Asteroideae</taxon>
        <taxon>Anthemideae</taxon>
        <taxon>Anthemidinae</taxon>
        <taxon>Tanacetum</taxon>
    </lineage>
</organism>
<sequence>TRNQLRSNGDMCMYALTMIIMESKNVKEAMTDVSWIESMQEKLLQFKRLDTCLVVTGYLQEEGIDFKESFALVARMEAIRIFLAYATDTSFTVFQMDVKTVFLHGTLTEDVYVCQPEGFIDVDHPSHVETDYQLVDIFTKALLVD</sequence>
<dbReference type="AlphaFoldDB" id="A0A699K3H3"/>
<dbReference type="EMBL" id="BKCJ010466032">
    <property type="protein sequence ID" value="GFA67143.1"/>
    <property type="molecule type" value="Genomic_DNA"/>
</dbReference>
<comment type="caution">
    <text evidence="2">The sequence shown here is derived from an EMBL/GenBank/DDBJ whole genome shotgun (WGS) entry which is preliminary data.</text>
</comment>
<dbReference type="Pfam" id="PF07727">
    <property type="entry name" value="RVT_2"/>
    <property type="match status" value="1"/>
</dbReference>
<feature type="non-terminal residue" evidence="2">
    <location>
        <position position="1"/>
    </location>
</feature>
<accession>A0A699K3H3</accession>
<protein>
    <recommendedName>
        <fullName evidence="1">Reverse transcriptase Ty1/copia-type domain-containing protein</fullName>
    </recommendedName>
</protein>
<evidence type="ECO:0000259" key="1">
    <source>
        <dbReference type="Pfam" id="PF07727"/>
    </source>
</evidence>
<gene>
    <name evidence="2" type="ORF">Tci_639115</name>
</gene>
<reference evidence="2" key="1">
    <citation type="journal article" date="2019" name="Sci. Rep.">
        <title>Draft genome of Tanacetum cinerariifolium, the natural source of mosquito coil.</title>
        <authorList>
            <person name="Yamashiro T."/>
            <person name="Shiraishi A."/>
            <person name="Satake H."/>
            <person name="Nakayama K."/>
        </authorList>
    </citation>
    <scope>NUCLEOTIDE SEQUENCE</scope>
</reference>
<name>A0A699K3H3_TANCI</name>
<evidence type="ECO:0000313" key="2">
    <source>
        <dbReference type="EMBL" id="GFA67143.1"/>
    </source>
</evidence>
<proteinExistence type="predicted"/>
<feature type="domain" description="Reverse transcriptase Ty1/copia-type" evidence="1">
    <location>
        <begin position="32"/>
        <end position="125"/>
    </location>
</feature>
<dbReference type="InterPro" id="IPR013103">
    <property type="entry name" value="RVT_2"/>
</dbReference>